<evidence type="ECO:0000256" key="2">
    <source>
        <dbReference type="ARBA" id="ARBA00022827"/>
    </source>
</evidence>
<evidence type="ECO:0000259" key="3">
    <source>
        <dbReference type="Pfam" id="PF01494"/>
    </source>
</evidence>
<keyword evidence="4" id="KW-0503">Monooxygenase</keyword>
<dbReference type="SUPFAM" id="SSF51905">
    <property type="entry name" value="FAD/NAD(P)-binding domain"/>
    <property type="match status" value="1"/>
</dbReference>
<dbReference type="NCBIfam" id="NF006091">
    <property type="entry name" value="PRK08243.1"/>
    <property type="match status" value="1"/>
</dbReference>
<keyword evidence="5" id="KW-1185">Reference proteome</keyword>
<dbReference type="Proteomes" id="UP000027345">
    <property type="component" value="Unassembled WGS sequence"/>
</dbReference>
<evidence type="ECO:0000313" key="5">
    <source>
        <dbReference type="Proteomes" id="UP000027345"/>
    </source>
</evidence>
<dbReference type="SUPFAM" id="SSF54373">
    <property type="entry name" value="FAD-linked reductases, C-terminal domain"/>
    <property type="match status" value="1"/>
</dbReference>
<dbReference type="EMBL" id="JMQI01000031">
    <property type="protein sequence ID" value="KDN20993.1"/>
    <property type="molecule type" value="Genomic_DNA"/>
</dbReference>
<evidence type="ECO:0000256" key="1">
    <source>
        <dbReference type="ARBA" id="ARBA00022630"/>
    </source>
</evidence>
<proteinExistence type="predicted"/>
<comment type="caution">
    <text evidence="4">The sequence shown here is derived from an EMBL/GenBank/DDBJ whole genome shotgun (WGS) entry which is preliminary data.</text>
</comment>
<dbReference type="GO" id="GO:0071949">
    <property type="term" value="F:FAD binding"/>
    <property type="evidence" value="ECO:0007669"/>
    <property type="project" value="InterPro"/>
</dbReference>
<accession>A0A066U9S7</accession>
<dbReference type="InterPro" id="IPR002938">
    <property type="entry name" value="FAD-bd"/>
</dbReference>
<dbReference type="InterPro" id="IPR036188">
    <property type="entry name" value="FAD/NAD-bd_sf"/>
</dbReference>
<dbReference type="eggNOG" id="COG0654">
    <property type="taxonomic scope" value="Bacteria"/>
</dbReference>
<feature type="domain" description="FAD-binding" evidence="3">
    <location>
        <begin position="5"/>
        <end position="342"/>
    </location>
</feature>
<keyword evidence="2" id="KW-0274">FAD</keyword>
<dbReference type="PANTHER" id="PTHR43004:SF3">
    <property type="entry name" value="P-HYDROXYBENZOATE HYDROXYLASE"/>
    <property type="match status" value="1"/>
</dbReference>
<keyword evidence="1" id="KW-0285">Flavoprotein</keyword>
<dbReference type="GO" id="GO:0016709">
    <property type="term" value="F:oxidoreductase activity, acting on paired donors, with incorporation or reduction of molecular oxygen, NAD(P)H as one donor, and incorporation of one atom of oxygen"/>
    <property type="evidence" value="ECO:0007669"/>
    <property type="project" value="UniProtKB-ARBA"/>
</dbReference>
<gene>
    <name evidence="4" type="ORF">DV20_17405</name>
</gene>
<dbReference type="OrthoDB" id="9791689at2"/>
<organism evidence="4 5">
    <name type="scientific">Amycolatopsis rifamycinica</name>
    <dbReference type="NCBI Taxonomy" id="287986"/>
    <lineage>
        <taxon>Bacteria</taxon>
        <taxon>Bacillati</taxon>
        <taxon>Actinomycetota</taxon>
        <taxon>Actinomycetes</taxon>
        <taxon>Pseudonocardiales</taxon>
        <taxon>Pseudonocardiaceae</taxon>
        <taxon>Amycolatopsis</taxon>
    </lineage>
</organism>
<protein>
    <submittedName>
        <fullName evidence="4">4-hydroxybenzoate 3-monooxygenase</fullName>
    </submittedName>
</protein>
<evidence type="ECO:0000313" key="4">
    <source>
        <dbReference type="EMBL" id="KDN20993.1"/>
    </source>
</evidence>
<keyword evidence="4" id="KW-0560">Oxidoreductase</keyword>
<sequence>MVSRRTAVAVVGAGPAGLTVANLLRRAGIGCVLLEAQSRAFIEQRPRAGFIEEWAVRGLEQRGLGEQLVAKAPRHGKFEFRFAGQRHVFRYGDVTGQRHFVYPQQLLVTDLVAQYTGAGGEAVFEVSDVELHDLTSDAPAVTFRAGGEEHRIDCGFIAGCDGARGVCQGYFPAESTVKAHHDYGIGWLALLAEAPPSADGVLFGIHPRGFAAHMARTPTVTRFYLQTAPGETEADWPDERVWQELHTRLTVPGGAIIEGKLFEKRILDMHNYVVEPMSHGRLHLAGEAAHLVAPIAAKGMNLALHDAFLLTDALQAYYAGDPAPLAGYSAACLPLVWQYQEFSLWLSDIFHHTAAAGENPFAARVAEARMRRLLGSPAAAAAFAELYIGKNADL</sequence>
<dbReference type="AlphaFoldDB" id="A0A066U9S7"/>
<dbReference type="RefSeq" id="WP_043781374.1">
    <property type="nucleotide sequence ID" value="NZ_JMQI01000031.1"/>
</dbReference>
<dbReference type="Gene3D" id="3.30.9.10">
    <property type="entry name" value="D-Amino Acid Oxidase, subunit A, domain 2"/>
    <property type="match status" value="1"/>
</dbReference>
<dbReference type="Pfam" id="PF01494">
    <property type="entry name" value="FAD_binding_3"/>
    <property type="match status" value="1"/>
</dbReference>
<dbReference type="PRINTS" id="PR00420">
    <property type="entry name" value="RNGMNOXGNASE"/>
</dbReference>
<dbReference type="STRING" id="287986.DV20_17405"/>
<reference evidence="4 5" key="1">
    <citation type="submission" date="2014-05" db="EMBL/GenBank/DDBJ databases">
        <title>Draft genome sequence of Amycolatopsis rifamycinica DSM 46095.</title>
        <authorList>
            <person name="Lal R."/>
            <person name="Saxena A."/>
            <person name="Kumari R."/>
            <person name="Mukherjee U."/>
            <person name="Singh P."/>
            <person name="Sangwan N."/>
            <person name="Mahato N.K."/>
        </authorList>
    </citation>
    <scope>NUCLEOTIDE SEQUENCE [LARGE SCALE GENOMIC DNA]</scope>
    <source>
        <strain evidence="4 5">DSM 46095</strain>
    </source>
</reference>
<dbReference type="PANTHER" id="PTHR43004">
    <property type="entry name" value="TRK SYSTEM POTASSIUM UPTAKE PROTEIN"/>
    <property type="match status" value="1"/>
</dbReference>
<dbReference type="Gene3D" id="3.50.50.60">
    <property type="entry name" value="FAD/NAD(P)-binding domain"/>
    <property type="match status" value="1"/>
</dbReference>
<dbReference type="InterPro" id="IPR050641">
    <property type="entry name" value="RIFMO-like"/>
</dbReference>
<name>A0A066U9S7_9PSEU</name>